<dbReference type="InterPro" id="IPR047057">
    <property type="entry name" value="MerR_fam"/>
</dbReference>
<evidence type="ECO:0000313" key="6">
    <source>
        <dbReference type="EMBL" id="BCA89759.1"/>
    </source>
</evidence>
<keyword evidence="7" id="KW-1185">Reference proteome</keyword>
<evidence type="ECO:0000256" key="3">
    <source>
        <dbReference type="ARBA" id="ARBA00023159"/>
    </source>
</evidence>
<dbReference type="PRINTS" id="PR00040">
    <property type="entry name" value="HTHMERR"/>
</dbReference>
<dbReference type="GO" id="GO:0003700">
    <property type="term" value="F:DNA-binding transcription factor activity"/>
    <property type="evidence" value="ECO:0007669"/>
    <property type="project" value="InterPro"/>
</dbReference>
<organism evidence="6 7">
    <name type="scientific">Adlercreutzia hattorii</name>
    <dbReference type="NCBI Taxonomy" id="2707299"/>
    <lineage>
        <taxon>Bacteria</taxon>
        <taxon>Bacillati</taxon>
        <taxon>Actinomycetota</taxon>
        <taxon>Coriobacteriia</taxon>
        <taxon>Eggerthellales</taxon>
        <taxon>Eggerthellaceae</taxon>
        <taxon>Adlercreutzia</taxon>
    </lineage>
</organism>
<feature type="domain" description="HTH merR-type" evidence="5">
    <location>
        <begin position="71"/>
        <end position="139"/>
    </location>
</feature>
<proteinExistence type="predicted"/>
<dbReference type="InterPro" id="IPR009061">
    <property type="entry name" value="DNA-bd_dom_put_sf"/>
</dbReference>
<dbReference type="InterPro" id="IPR012925">
    <property type="entry name" value="TipAS_dom"/>
</dbReference>
<keyword evidence="1" id="KW-0805">Transcription regulation</keyword>
<evidence type="ECO:0000256" key="2">
    <source>
        <dbReference type="ARBA" id="ARBA00023125"/>
    </source>
</evidence>
<dbReference type="InterPro" id="IPR000551">
    <property type="entry name" value="MerR-type_HTH_dom"/>
</dbReference>
<dbReference type="Gene3D" id="1.10.1660.10">
    <property type="match status" value="1"/>
</dbReference>
<dbReference type="KEGG" id="ahat:ADCFC_23780"/>
<dbReference type="Pfam" id="PF13411">
    <property type="entry name" value="MerR_1"/>
    <property type="match status" value="1"/>
</dbReference>
<protein>
    <submittedName>
        <fullName evidence="6">MerR family transcriptional regulator</fullName>
    </submittedName>
</protein>
<dbReference type="CDD" id="cd01106">
    <property type="entry name" value="HTH_TipAL-Mta"/>
    <property type="match status" value="1"/>
</dbReference>
<keyword evidence="3" id="KW-0010">Activator</keyword>
<dbReference type="PANTHER" id="PTHR30204:SF90">
    <property type="entry name" value="HTH-TYPE TRANSCRIPTIONAL ACTIVATOR MTA"/>
    <property type="match status" value="1"/>
</dbReference>
<dbReference type="Gene3D" id="1.10.490.50">
    <property type="entry name" value="Antibiotic binding domain of TipA-like multidrug resistance regulators"/>
    <property type="match status" value="1"/>
</dbReference>
<dbReference type="PROSITE" id="PS50937">
    <property type="entry name" value="HTH_MERR_2"/>
    <property type="match status" value="1"/>
</dbReference>
<dbReference type="Proteomes" id="UP000501727">
    <property type="component" value="Chromosome"/>
</dbReference>
<dbReference type="Pfam" id="PF07739">
    <property type="entry name" value="TipAS"/>
    <property type="match status" value="1"/>
</dbReference>
<dbReference type="AlphaFoldDB" id="A0A6F8SNE6"/>
<keyword evidence="2" id="KW-0238">DNA-binding</keyword>
<dbReference type="SUPFAM" id="SSF46955">
    <property type="entry name" value="Putative DNA-binding domain"/>
    <property type="match status" value="1"/>
</dbReference>
<accession>A0A6F8SNE6</accession>
<evidence type="ECO:0000256" key="4">
    <source>
        <dbReference type="ARBA" id="ARBA00023163"/>
    </source>
</evidence>
<sequence>MLVLARRDERSREEAEAKALGAKTLGAKAPKAKALETEALEAKEDEREAEVGAAKMPRVQKKRRTQAEGTSYTVGSLAKLAGVTVRALHHYEDEGLLHPERTASGYRRYGAADVERLQQILLLRSCGLSLGAIRDAFADDRFDFRAVLTDHLATLRARQKELETLMGTVEKTIASLEGRCTMTDKERFEGMKARAIAENEEHYGAEVRRRHGDAAMDAANERMAGMTEAEWNDAKALEAAILEQLVQAKATGDPTGEAARELCAMHARWLQMHWGEGTYSPAAHAALAEGYVADPRFTAYYDGSVGEGATAFLRDALVAWCAEQ</sequence>
<dbReference type="GO" id="GO:0003677">
    <property type="term" value="F:DNA binding"/>
    <property type="evidence" value="ECO:0007669"/>
    <property type="project" value="UniProtKB-KW"/>
</dbReference>
<reference evidence="7" key="1">
    <citation type="journal article" date="2020" name="Microbiol. Resour. Announc.">
        <title>Complete Genome Sequence of Adlercreutzia sp. Strain 8CFCBH1, a Potent Producer of Equol, Isolated from Healthy Japanese Feces.</title>
        <authorList>
            <person name="Ogata Y."/>
            <person name="Sakamoto M."/>
            <person name="Ohkuma M."/>
            <person name="Hattori M."/>
            <person name="Suda W."/>
        </authorList>
    </citation>
    <scope>NUCLEOTIDE SEQUENCE [LARGE SCALE GENOMIC DNA]</scope>
    <source>
        <strain evidence="7">8CFCBH1</strain>
    </source>
</reference>
<dbReference type="PROSITE" id="PS00552">
    <property type="entry name" value="HTH_MERR_1"/>
    <property type="match status" value="1"/>
</dbReference>
<dbReference type="InterPro" id="IPR036244">
    <property type="entry name" value="TipA-like_antibiotic-bd"/>
</dbReference>
<keyword evidence="4" id="KW-0804">Transcription</keyword>
<evidence type="ECO:0000313" key="7">
    <source>
        <dbReference type="Proteomes" id="UP000501727"/>
    </source>
</evidence>
<dbReference type="EMBL" id="AP022829">
    <property type="protein sequence ID" value="BCA89759.1"/>
    <property type="molecule type" value="Genomic_DNA"/>
</dbReference>
<evidence type="ECO:0000259" key="5">
    <source>
        <dbReference type="PROSITE" id="PS50937"/>
    </source>
</evidence>
<name>A0A6F8SNE6_9ACTN</name>
<evidence type="ECO:0000256" key="1">
    <source>
        <dbReference type="ARBA" id="ARBA00023015"/>
    </source>
</evidence>
<dbReference type="PANTHER" id="PTHR30204">
    <property type="entry name" value="REDOX-CYCLING DRUG-SENSING TRANSCRIPTIONAL ACTIVATOR SOXR"/>
    <property type="match status" value="1"/>
</dbReference>
<dbReference type="SMART" id="SM00422">
    <property type="entry name" value="HTH_MERR"/>
    <property type="match status" value="1"/>
</dbReference>
<dbReference type="SUPFAM" id="SSF89082">
    <property type="entry name" value="Antibiotic binding domain of TipA-like multidrug resistance regulators"/>
    <property type="match status" value="1"/>
</dbReference>
<gene>
    <name evidence="6" type="ORF">ADCFC_22560</name>
</gene>
<reference evidence="7" key="2">
    <citation type="submission" date="2020-03" db="EMBL/GenBank/DDBJ databases">
        <title>Complete Genome Sequence of Adlercreutzia sp. strain 8CFCBH1 Producing Equol, Isolated from Healthy Japanese Feces.</title>
        <authorList>
            <person name="Ogata Y."/>
            <person name="Sakamoto M."/>
            <person name="Ohkuma M."/>
            <person name="Hattori M."/>
            <person name="Suda W."/>
        </authorList>
    </citation>
    <scope>NUCLEOTIDE SEQUENCE [LARGE SCALE GENOMIC DNA]</scope>
    <source>
        <strain evidence="7">8CFCBH1</strain>
    </source>
</reference>